<keyword evidence="1" id="KW-0285">Flavoprotein</keyword>
<evidence type="ECO:0000313" key="6">
    <source>
        <dbReference type="EMBL" id="MBG6093474.1"/>
    </source>
</evidence>
<dbReference type="CDD" id="cd01097">
    <property type="entry name" value="Tetrahydromethanopterin_reductase"/>
    <property type="match status" value="1"/>
</dbReference>
<evidence type="ECO:0000256" key="3">
    <source>
        <dbReference type="ARBA" id="ARBA00023002"/>
    </source>
</evidence>
<dbReference type="InterPro" id="IPR050172">
    <property type="entry name" value="SsuD_RutA_monooxygenase"/>
</dbReference>
<dbReference type="GO" id="GO:0008726">
    <property type="term" value="F:alkanesulfonate monooxygenase activity"/>
    <property type="evidence" value="ECO:0007669"/>
    <property type="project" value="TreeGrafter"/>
</dbReference>
<keyword evidence="3" id="KW-0560">Oxidoreductase</keyword>
<evidence type="ECO:0000313" key="7">
    <source>
        <dbReference type="Proteomes" id="UP000614047"/>
    </source>
</evidence>
<evidence type="ECO:0000256" key="2">
    <source>
        <dbReference type="ARBA" id="ARBA00022643"/>
    </source>
</evidence>
<dbReference type="Pfam" id="PF00296">
    <property type="entry name" value="Bac_luciferase"/>
    <property type="match status" value="1"/>
</dbReference>
<reference evidence="6" key="1">
    <citation type="submission" date="2020-11" db="EMBL/GenBank/DDBJ databases">
        <title>Sequencing the genomes of 1000 actinobacteria strains.</title>
        <authorList>
            <person name="Klenk H.-P."/>
        </authorList>
    </citation>
    <scope>NUCLEOTIDE SEQUENCE</scope>
    <source>
        <strain evidence="6">DSM 43175</strain>
    </source>
</reference>
<dbReference type="EMBL" id="JADOUA010000001">
    <property type="protein sequence ID" value="MBG6093474.1"/>
    <property type="molecule type" value="Genomic_DNA"/>
</dbReference>
<dbReference type="PANTHER" id="PTHR42847">
    <property type="entry name" value="ALKANESULFONATE MONOOXYGENASE"/>
    <property type="match status" value="1"/>
</dbReference>
<dbReference type="InterPro" id="IPR011251">
    <property type="entry name" value="Luciferase-like_dom"/>
</dbReference>
<keyword evidence="7" id="KW-1185">Reference proteome</keyword>
<dbReference type="AlphaFoldDB" id="A0A931DRL3"/>
<evidence type="ECO:0000256" key="1">
    <source>
        <dbReference type="ARBA" id="ARBA00022630"/>
    </source>
</evidence>
<dbReference type="SUPFAM" id="SSF51679">
    <property type="entry name" value="Bacterial luciferase-like"/>
    <property type="match status" value="1"/>
</dbReference>
<dbReference type="GO" id="GO:0046306">
    <property type="term" value="P:alkanesulfonate catabolic process"/>
    <property type="evidence" value="ECO:0007669"/>
    <property type="project" value="TreeGrafter"/>
</dbReference>
<organism evidence="6 7">
    <name type="scientific">Actinomadura viridis</name>
    <dbReference type="NCBI Taxonomy" id="58110"/>
    <lineage>
        <taxon>Bacteria</taxon>
        <taxon>Bacillati</taxon>
        <taxon>Actinomycetota</taxon>
        <taxon>Actinomycetes</taxon>
        <taxon>Streptosporangiales</taxon>
        <taxon>Thermomonosporaceae</taxon>
        <taxon>Actinomadura</taxon>
    </lineage>
</organism>
<dbReference type="PANTHER" id="PTHR42847:SF4">
    <property type="entry name" value="ALKANESULFONATE MONOOXYGENASE-RELATED"/>
    <property type="match status" value="1"/>
</dbReference>
<keyword evidence="2" id="KW-0288">FMN</keyword>
<sequence>MGDYGQRLSFGHVLTPEAGAPLVGIARRADRIGLELLGVQDQPYQRRFVDAQTLMATVLSATGRIRVFPAVACLPLRPPAVLAKAMATLDLFSGGRVELGLGAGAFWDAIEAYGGRRLAPGAARAALEEAVHVVRLLWDGRHGARFTGRYYRLDGGGPGLRPAHRIGVWLGVTGPRALALAGRVADGWIAPSERVPPGRLLEAQQRIDEAAAEAGRDPAEIRRIYILSGAIGPGPARTFLNGDSGQWVDEISELALGYGVDTFLYDGDPDYLETFALEIVPAVRDTVSRERL</sequence>
<dbReference type="RefSeq" id="WP_197015530.1">
    <property type="nucleotide sequence ID" value="NZ_BAABES010000003.1"/>
</dbReference>
<proteinExistence type="predicted"/>
<name>A0A931DRL3_9ACTN</name>
<evidence type="ECO:0000256" key="4">
    <source>
        <dbReference type="ARBA" id="ARBA00023033"/>
    </source>
</evidence>
<feature type="domain" description="Luciferase-like" evidence="5">
    <location>
        <begin position="15"/>
        <end position="228"/>
    </location>
</feature>
<keyword evidence="4 6" id="KW-0503">Monooxygenase</keyword>
<evidence type="ECO:0000259" key="5">
    <source>
        <dbReference type="Pfam" id="PF00296"/>
    </source>
</evidence>
<dbReference type="Gene3D" id="3.20.20.30">
    <property type="entry name" value="Luciferase-like domain"/>
    <property type="match status" value="1"/>
</dbReference>
<dbReference type="Proteomes" id="UP000614047">
    <property type="component" value="Unassembled WGS sequence"/>
</dbReference>
<protein>
    <submittedName>
        <fullName evidence="6">Alkanesulfonate monooxygenase SsuD/methylene tetrahydromethanopterin reductase-like flavin-dependent oxidoreductase (Luciferase family)</fullName>
    </submittedName>
</protein>
<comment type="caution">
    <text evidence="6">The sequence shown here is derived from an EMBL/GenBank/DDBJ whole genome shotgun (WGS) entry which is preliminary data.</text>
</comment>
<gene>
    <name evidence="6" type="ORF">IW256_007587</name>
</gene>
<accession>A0A931DRL3</accession>
<dbReference type="InterPro" id="IPR036661">
    <property type="entry name" value="Luciferase-like_sf"/>
</dbReference>